<organism evidence="2 3">
    <name type="scientific">Ignelater luminosus</name>
    <name type="common">Cucubano</name>
    <name type="synonym">Pyrophorus luminosus</name>
    <dbReference type="NCBI Taxonomy" id="2038154"/>
    <lineage>
        <taxon>Eukaryota</taxon>
        <taxon>Metazoa</taxon>
        <taxon>Ecdysozoa</taxon>
        <taxon>Arthropoda</taxon>
        <taxon>Hexapoda</taxon>
        <taxon>Insecta</taxon>
        <taxon>Pterygota</taxon>
        <taxon>Neoptera</taxon>
        <taxon>Endopterygota</taxon>
        <taxon>Coleoptera</taxon>
        <taxon>Polyphaga</taxon>
        <taxon>Elateriformia</taxon>
        <taxon>Elateroidea</taxon>
        <taxon>Elateridae</taxon>
        <taxon>Agrypninae</taxon>
        <taxon>Pyrophorini</taxon>
        <taxon>Ignelater</taxon>
    </lineage>
</organism>
<reference evidence="2" key="1">
    <citation type="submission" date="2019-08" db="EMBL/GenBank/DDBJ databases">
        <title>The genome of the North American firefly Photinus pyralis.</title>
        <authorList>
            <consortium name="Photinus pyralis genome working group"/>
            <person name="Fallon T.R."/>
            <person name="Sander Lower S.E."/>
            <person name="Weng J.-K."/>
        </authorList>
    </citation>
    <scope>NUCLEOTIDE SEQUENCE</scope>
    <source>
        <strain evidence="2">TRF0915ILg1</strain>
        <tissue evidence="2">Whole body</tissue>
    </source>
</reference>
<evidence type="ECO:0000313" key="2">
    <source>
        <dbReference type="EMBL" id="KAF2896828.1"/>
    </source>
</evidence>
<dbReference type="Proteomes" id="UP000801492">
    <property type="component" value="Unassembled WGS sequence"/>
</dbReference>
<dbReference type="InterPro" id="IPR057670">
    <property type="entry name" value="SH3_retrovirus"/>
</dbReference>
<protein>
    <recommendedName>
        <fullName evidence="1">Retroviral polymerase SH3-like domain-containing protein</fullName>
    </recommendedName>
</protein>
<dbReference type="AlphaFoldDB" id="A0A8K0CZX6"/>
<dbReference type="OrthoDB" id="413361at2759"/>
<proteinExistence type="predicted"/>
<gene>
    <name evidence="2" type="ORF">ILUMI_09346</name>
</gene>
<accession>A0A8K0CZX6</accession>
<sequence>MKAVAVEAVFLAYVISSMQLWHEKLGHQNKCHVKCVVSHYGVHLTGNEFCDGCALAKAHSDPFHSRPDPPKEPGAVTSADICKPMETTTFDADITSSHDENETPLEIWTGETVRDLKHLKVLETQYFVYKPKQKRKKWDTKSIAGILVGYHGLRDGYRVYVSSERYPVLVMM</sequence>
<dbReference type="PANTHER" id="PTHR42648">
    <property type="entry name" value="TRANSPOSASE, PUTATIVE-RELATED"/>
    <property type="match status" value="1"/>
</dbReference>
<evidence type="ECO:0000313" key="3">
    <source>
        <dbReference type="Proteomes" id="UP000801492"/>
    </source>
</evidence>
<feature type="domain" description="Retroviral polymerase SH3-like" evidence="1">
    <location>
        <begin position="126"/>
        <end position="164"/>
    </location>
</feature>
<name>A0A8K0CZX6_IGNLU</name>
<dbReference type="EMBL" id="VTPC01004713">
    <property type="protein sequence ID" value="KAF2896828.1"/>
    <property type="molecule type" value="Genomic_DNA"/>
</dbReference>
<evidence type="ECO:0000259" key="1">
    <source>
        <dbReference type="Pfam" id="PF25597"/>
    </source>
</evidence>
<comment type="caution">
    <text evidence="2">The sequence shown here is derived from an EMBL/GenBank/DDBJ whole genome shotgun (WGS) entry which is preliminary data.</text>
</comment>
<dbReference type="PANTHER" id="PTHR42648:SF28">
    <property type="entry name" value="TRANSPOSON-ENCODED PROTEIN WITH RIBONUCLEASE H-LIKE AND RETROVIRUS ZINC FINGER-LIKE DOMAINS"/>
    <property type="match status" value="1"/>
</dbReference>
<dbReference type="InterPro" id="IPR039537">
    <property type="entry name" value="Retrotran_Ty1/copia-like"/>
</dbReference>
<keyword evidence="3" id="KW-1185">Reference proteome</keyword>
<dbReference type="Pfam" id="PF25597">
    <property type="entry name" value="SH3_retrovirus"/>
    <property type="match status" value="1"/>
</dbReference>